<sequence>MTSKTSVTPSTSTRTQRSWRWVRVALCTGALCVAAGCVSTQQRGDRAFKAGLYTEALDHYERAIDGGDNSAQIYANAAQAALRIGDFSLAERYFNRAMGFGGGEDVARELADFYIATSNYTKAVRVLQTVLETTDDPQTVFNDLGAALMYAGSPLNAESYLMVAQQMKPSDPVPYVNLGVLYDKHLNNPRLAYGFYNCFLELSPNSRQSGKVRARVKSLESSFDGDGLGPAEVSCSAPYQPVMTEPGAMKGELARRLGQGAEPAEVKPSGDATDLPEQTGEQPGEEGGEITIDRGVVEPPAAASSAQQNPAEAGKLRDEQVVALAESAFANHNHQEVVNLLKGLPADALTTPLMGIYGQSLAEVKEYDRARRWLSATIAEKPAPAEVQALWTVYRALGEPQAADALCERFEGAKGYGEFLKACASAADLGEAKTSGNPAE</sequence>
<dbReference type="Proteomes" id="UP000249799">
    <property type="component" value="Chromosome"/>
</dbReference>
<dbReference type="EMBL" id="CP030032">
    <property type="protein sequence ID" value="AWV87926.1"/>
    <property type="molecule type" value="Genomic_DNA"/>
</dbReference>
<dbReference type="Gene3D" id="1.25.40.10">
    <property type="entry name" value="Tetratricopeptide repeat domain"/>
    <property type="match status" value="2"/>
</dbReference>
<dbReference type="Pfam" id="PF13176">
    <property type="entry name" value="TPR_7"/>
    <property type="match status" value="1"/>
</dbReference>
<dbReference type="SUPFAM" id="SSF48452">
    <property type="entry name" value="TPR-like"/>
    <property type="match status" value="1"/>
</dbReference>
<dbReference type="InterPro" id="IPR011990">
    <property type="entry name" value="TPR-like_helical_dom_sf"/>
</dbReference>
<gene>
    <name evidence="1" type="ORF">DN745_00710</name>
</gene>
<evidence type="ECO:0000313" key="1">
    <source>
        <dbReference type="EMBL" id="AWV87926.1"/>
    </source>
</evidence>
<keyword evidence="2" id="KW-1185">Reference proteome</keyword>
<accession>A0A2Z4FH28</accession>
<dbReference type="InterPro" id="IPR019734">
    <property type="entry name" value="TPR_rpt"/>
</dbReference>
<dbReference type="AlphaFoldDB" id="A0A2Z4FH28"/>
<proteinExistence type="predicted"/>
<organism evidence="1 2">
    <name type="scientific">Bradymonas sediminis</name>
    <dbReference type="NCBI Taxonomy" id="1548548"/>
    <lineage>
        <taxon>Bacteria</taxon>
        <taxon>Deltaproteobacteria</taxon>
        <taxon>Bradymonadales</taxon>
        <taxon>Bradymonadaceae</taxon>
        <taxon>Bradymonas</taxon>
    </lineage>
</organism>
<evidence type="ECO:0000313" key="2">
    <source>
        <dbReference type="Proteomes" id="UP000249799"/>
    </source>
</evidence>
<dbReference type="KEGG" id="bsed:DN745_00710"/>
<dbReference type="OrthoDB" id="5494853at2"/>
<protein>
    <submittedName>
        <fullName evidence="1">Uncharacterized protein</fullName>
    </submittedName>
</protein>
<reference evidence="1 2" key="1">
    <citation type="submission" date="2018-06" db="EMBL/GenBank/DDBJ databases">
        <title>Lujinxingia sediminis gen. nov. sp. nov., a new facultative anaerobic member of the class Deltaproteobacteria, and proposal of Lujinxingaceae fam. nov.</title>
        <authorList>
            <person name="Guo L.-Y."/>
            <person name="Li C.-M."/>
            <person name="Wang S."/>
            <person name="Du Z.-J."/>
        </authorList>
    </citation>
    <scope>NUCLEOTIDE SEQUENCE [LARGE SCALE GENOMIC DNA]</scope>
    <source>
        <strain evidence="1 2">FA350</strain>
    </source>
</reference>
<name>A0A2Z4FH28_9DELT</name>